<accession>A0A508B720</accession>
<organism evidence="2 3">
    <name type="scientific">Marilutibacter maris</name>
    <dbReference type="NCBI Taxonomy" id="1605891"/>
    <lineage>
        <taxon>Bacteria</taxon>
        <taxon>Pseudomonadati</taxon>
        <taxon>Pseudomonadota</taxon>
        <taxon>Gammaproteobacteria</taxon>
        <taxon>Lysobacterales</taxon>
        <taxon>Lysobacteraceae</taxon>
        <taxon>Marilutibacter</taxon>
    </lineage>
</organism>
<evidence type="ECO:0000313" key="3">
    <source>
        <dbReference type="Proteomes" id="UP000320431"/>
    </source>
</evidence>
<dbReference type="InterPro" id="IPR011059">
    <property type="entry name" value="Metal-dep_hydrolase_composite"/>
</dbReference>
<evidence type="ECO:0000259" key="1">
    <source>
        <dbReference type="Pfam" id="PF01979"/>
    </source>
</evidence>
<evidence type="ECO:0000313" key="2">
    <source>
        <dbReference type="EMBL" id="KAB8198526.1"/>
    </source>
</evidence>
<dbReference type="EMBL" id="VICD02000015">
    <property type="protein sequence ID" value="KAB8198526.1"/>
    <property type="molecule type" value="Genomic_DNA"/>
</dbReference>
<dbReference type="InterPro" id="IPR051781">
    <property type="entry name" value="Metallo-dep_Hydrolase"/>
</dbReference>
<dbReference type="InterPro" id="IPR032466">
    <property type="entry name" value="Metal_Hydrolase"/>
</dbReference>
<dbReference type="PANTHER" id="PTHR43135">
    <property type="entry name" value="ALPHA-D-RIBOSE 1-METHYLPHOSPHONATE 5-TRIPHOSPHATE DIPHOSPHATASE"/>
    <property type="match status" value="1"/>
</dbReference>
<dbReference type="Gene3D" id="2.30.40.10">
    <property type="entry name" value="Urease, subunit C, domain 1"/>
    <property type="match status" value="2"/>
</dbReference>
<dbReference type="GO" id="GO:0016810">
    <property type="term" value="F:hydrolase activity, acting on carbon-nitrogen (but not peptide) bonds"/>
    <property type="evidence" value="ECO:0007669"/>
    <property type="project" value="InterPro"/>
</dbReference>
<dbReference type="InterPro" id="IPR006680">
    <property type="entry name" value="Amidohydro-rel"/>
</dbReference>
<dbReference type="SUPFAM" id="SSF51338">
    <property type="entry name" value="Composite domain of metallo-dependent hydrolases"/>
    <property type="match status" value="1"/>
</dbReference>
<protein>
    <submittedName>
        <fullName evidence="2">Amidohydrolase family protein</fullName>
    </submittedName>
</protein>
<dbReference type="AlphaFoldDB" id="A0A508B720"/>
<dbReference type="PANTHER" id="PTHR43135:SF3">
    <property type="entry name" value="ALPHA-D-RIBOSE 1-METHYLPHOSPHONATE 5-TRIPHOSPHATE DIPHOSPHATASE"/>
    <property type="match status" value="1"/>
</dbReference>
<dbReference type="Gene3D" id="3.20.20.140">
    <property type="entry name" value="Metal-dependent hydrolases"/>
    <property type="match status" value="1"/>
</dbReference>
<dbReference type="SUPFAM" id="SSF51556">
    <property type="entry name" value="Metallo-dependent hydrolases"/>
    <property type="match status" value="1"/>
</dbReference>
<proteinExistence type="predicted"/>
<keyword evidence="2" id="KW-0378">Hydrolase</keyword>
<dbReference type="Gene3D" id="3.30.110.90">
    <property type="entry name" value="Amidohydrolase"/>
    <property type="match status" value="1"/>
</dbReference>
<dbReference type="Pfam" id="PF01979">
    <property type="entry name" value="Amidohydro_1"/>
    <property type="match status" value="1"/>
</dbReference>
<dbReference type="RefSeq" id="WP_141480957.1">
    <property type="nucleotide sequence ID" value="NZ_VICD02000015.1"/>
</dbReference>
<feature type="domain" description="Amidohydrolase-related" evidence="1">
    <location>
        <begin position="316"/>
        <end position="639"/>
    </location>
</feature>
<comment type="caution">
    <text evidence="2">The sequence shown here is derived from an EMBL/GenBank/DDBJ whole genome shotgun (WGS) entry which is preliminary data.</text>
</comment>
<dbReference type="Gene3D" id="1.20.58.520">
    <property type="entry name" value="Amidohydrolase"/>
    <property type="match status" value="1"/>
</dbReference>
<gene>
    <name evidence="2" type="ORF">FKV24_001610</name>
</gene>
<sequence length="676" mass="72832">MLLAPLLSVGFAASAQAAETIRYVALVDGGRQAGQQLVTRHDDGSVEVDFVFKDNGRGPELKERFSLADDGTFRDYQVSGSSTFGAPVDETFKIADGVARWKSASDEGEQAAMDGAQYSSLGGTPESLSVALGALARRADGKLPLIPGGTLTMRTVETVDIANRQGPQRVQLLALTGVGLTPTFVWATTDEVPRLFAFIVPGWLQLIEDGWQASAADLEQRQIAAEAKVLADLRDRLAHPLAGSLLIRNARVFDSEHARLGEAADVLVRDGRIASISDAGDEDIDADQVLDAGGRVLLPGLFDSHGHVGRWDGGLNLASGVTTVRDMGNDNATLQQLIRDAEAGKLMMPRIVAAGFLEGESDFSARNGFVVSDLDGAREAIDWYAAHGYPQLKIYNSFPKAILKDTVAYAHRRGLRVSGHVPAFLRAQDAIDAGYDEIQHINQLLLNFFVDEDTDTRTLARFYLVADKTAGLDLDSAPVQDFIASLVSHRVVIDPTLATFEFLHQRDGQMSPIVADVAEHLPPDIQRGRRAAEMNIPDAETGERYDRSFAKLVEFVGRAHAAGVPVVAGTDEMVGFTLQRELALYVQAGMTPGEALQTATWNAAEVARVLDDRGSIAVGKRADLVLFDGDPSADIADVRKVAFVLQGDRAYYPSEIHEALGIKPFVAPVRLQAGGR</sequence>
<reference evidence="2 3" key="1">
    <citation type="submission" date="2019-10" db="EMBL/GenBank/DDBJ databases">
        <title>Lysobacter alkalisoli sp. nov., isolated from saline-alkaline soil.</title>
        <authorList>
            <person name="Sun J.-Q."/>
        </authorList>
    </citation>
    <scope>NUCLEOTIDE SEQUENCE [LARGE SCALE GENOMIC DNA]</scope>
    <source>
        <strain evidence="2 3">KCTC 42381</strain>
    </source>
</reference>
<dbReference type="Proteomes" id="UP000320431">
    <property type="component" value="Unassembled WGS sequence"/>
</dbReference>
<name>A0A508B720_9GAMM</name>